<feature type="transmembrane region" description="Helical" evidence="1">
    <location>
        <begin position="117"/>
        <end position="143"/>
    </location>
</feature>
<dbReference type="Proteomes" id="UP000363661">
    <property type="component" value="Unassembled WGS sequence"/>
</dbReference>
<protein>
    <submittedName>
        <fullName evidence="2">ABC-2 family transporter protein</fullName>
    </submittedName>
</protein>
<proteinExistence type="predicted"/>
<gene>
    <name evidence="2" type="ORF">RTSSTS7063_02777</name>
</gene>
<feature type="transmembrane region" description="Helical" evidence="1">
    <location>
        <begin position="173"/>
        <end position="198"/>
    </location>
</feature>
<reference evidence="2 3" key="1">
    <citation type="submission" date="2019-07" db="EMBL/GenBank/DDBJ databases">
        <authorList>
            <person name="Hibberd C M."/>
            <person name="Gehrig L. J."/>
            <person name="Chang H.-W."/>
            <person name="Venkatesh S."/>
        </authorList>
    </citation>
    <scope>NUCLEOTIDE SEQUENCE [LARGE SCALE GENOMIC DNA]</scope>
    <source>
        <strain evidence="2">Ruminococcus_torques_SSTS_Bg7063</strain>
    </source>
</reference>
<evidence type="ECO:0000256" key="1">
    <source>
        <dbReference type="SAM" id="Phobius"/>
    </source>
</evidence>
<dbReference type="EMBL" id="CABHNA010000099">
    <property type="protein sequence ID" value="VUX21587.1"/>
    <property type="molecule type" value="Genomic_DNA"/>
</dbReference>
<accession>A0A564UPY6</accession>
<name>A0A564UPY6_9FIRM</name>
<evidence type="ECO:0000313" key="2">
    <source>
        <dbReference type="EMBL" id="VUX21587.1"/>
    </source>
</evidence>
<evidence type="ECO:0000313" key="3">
    <source>
        <dbReference type="Proteomes" id="UP000363661"/>
    </source>
</evidence>
<dbReference type="RefSeq" id="WP_144367907.1">
    <property type="nucleotide sequence ID" value="NZ_CABHNA010000099.1"/>
</dbReference>
<feature type="transmembrane region" description="Helical" evidence="1">
    <location>
        <begin position="205"/>
        <end position="225"/>
    </location>
</feature>
<keyword evidence="1" id="KW-0472">Membrane</keyword>
<keyword evidence="1" id="KW-1133">Transmembrane helix</keyword>
<keyword evidence="3" id="KW-1185">Reference proteome</keyword>
<organism evidence="2 3">
    <name type="scientific">[Ruminococcus] torques</name>
    <dbReference type="NCBI Taxonomy" id="33039"/>
    <lineage>
        <taxon>Bacteria</taxon>
        <taxon>Bacillati</taxon>
        <taxon>Bacillota</taxon>
        <taxon>Clostridia</taxon>
        <taxon>Lachnospirales</taxon>
        <taxon>Lachnospiraceae</taxon>
        <taxon>Mediterraneibacter</taxon>
    </lineage>
</organism>
<feature type="transmembrane region" description="Helical" evidence="1">
    <location>
        <begin position="17"/>
        <end position="35"/>
    </location>
</feature>
<feature type="transmembrane region" description="Helical" evidence="1">
    <location>
        <begin position="252"/>
        <end position="275"/>
    </location>
</feature>
<keyword evidence="1" id="KW-0812">Transmembrane</keyword>
<dbReference type="AlphaFoldDB" id="A0A564UPY6"/>
<feature type="transmembrane region" description="Helical" evidence="1">
    <location>
        <begin position="68"/>
        <end position="89"/>
    </location>
</feature>
<sequence>MKNTIKLEIHKAIKNKLFVISVLLGCAITILSLIYQVNVSSLDFATIEKNPMISAYTVFSTWIGGDGYSLGASVYFFIFPLLISIPYGWSYCEEKKNGYIGAVVVKAGKTSYFWAKYIAVFLTGGLAMVIPLIFNFLLAMLFFPVATPQPIYSTVYGIYYSSLMSDLFYTSPFLYVFFYLTLDFVYCGLLACICLAVSRWIRQKWVVVILPLFICLALTYGQRFIYTSPMTIQYKQTSPLYFLHPVEIQYPASWFFILISALVIFSTTLLIHLVWERSHEIY</sequence>